<evidence type="ECO:0000313" key="15">
    <source>
        <dbReference type="Proteomes" id="UP000191554"/>
    </source>
</evidence>
<organism evidence="14 15">
    <name type="scientific">Ruminiclostridium hungatei</name>
    <name type="common">Clostridium hungatei</name>
    <dbReference type="NCBI Taxonomy" id="48256"/>
    <lineage>
        <taxon>Bacteria</taxon>
        <taxon>Bacillati</taxon>
        <taxon>Bacillota</taxon>
        <taxon>Clostridia</taxon>
        <taxon>Eubacteriales</taxon>
        <taxon>Oscillospiraceae</taxon>
        <taxon>Ruminiclostridium</taxon>
    </lineage>
</organism>
<dbReference type="Gene3D" id="3.10.150.10">
    <property type="entry name" value="DNA Polymerase III, subunit A, domain 2"/>
    <property type="match status" value="1"/>
</dbReference>
<dbReference type="InterPro" id="IPR046938">
    <property type="entry name" value="DNA_clamp_sf"/>
</dbReference>
<comment type="subunit">
    <text evidence="10">Forms a ring-shaped head-to-tail homodimer around DNA.</text>
</comment>
<dbReference type="PANTHER" id="PTHR30478">
    <property type="entry name" value="DNA POLYMERASE III SUBUNIT BETA"/>
    <property type="match status" value="1"/>
</dbReference>
<dbReference type="CDD" id="cd00140">
    <property type="entry name" value="beta_clamp"/>
    <property type="match status" value="1"/>
</dbReference>
<keyword evidence="15" id="KW-1185">Reference proteome</keyword>
<keyword evidence="8 10" id="KW-0239">DNA-directed DNA polymerase</keyword>
<evidence type="ECO:0000259" key="13">
    <source>
        <dbReference type="Pfam" id="PF02768"/>
    </source>
</evidence>
<dbReference type="InterPro" id="IPR022634">
    <property type="entry name" value="DNA_polIII_beta_N"/>
</dbReference>
<dbReference type="GO" id="GO:0003677">
    <property type="term" value="F:DNA binding"/>
    <property type="evidence" value="ECO:0007669"/>
    <property type="project" value="UniProtKB-UniRule"/>
</dbReference>
<dbReference type="InterPro" id="IPR001001">
    <property type="entry name" value="DNA_polIII_beta"/>
</dbReference>
<evidence type="ECO:0000259" key="11">
    <source>
        <dbReference type="Pfam" id="PF00712"/>
    </source>
</evidence>
<evidence type="ECO:0000256" key="1">
    <source>
        <dbReference type="ARBA" id="ARBA00004496"/>
    </source>
</evidence>
<evidence type="ECO:0000259" key="12">
    <source>
        <dbReference type="Pfam" id="PF02767"/>
    </source>
</evidence>
<dbReference type="AlphaFoldDB" id="A0A1V4SFD0"/>
<dbReference type="InterPro" id="IPR022635">
    <property type="entry name" value="DNA_polIII_beta_C"/>
</dbReference>
<comment type="subcellular location">
    <subcellularLocation>
        <location evidence="1 10">Cytoplasm</location>
    </subcellularLocation>
</comment>
<evidence type="ECO:0000256" key="3">
    <source>
        <dbReference type="ARBA" id="ARBA00021035"/>
    </source>
</evidence>
<dbReference type="Pfam" id="PF02768">
    <property type="entry name" value="DNA_pol3_beta_3"/>
    <property type="match status" value="1"/>
</dbReference>
<keyword evidence="6 10" id="KW-0548">Nucleotidyltransferase</keyword>
<evidence type="ECO:0000256" key="10">
    <source>
        <dbReference type="PIRNR" id="PIRNR000804"/>
    </source>
</evidence>
<accession>A0A1V4SFD0</accession>
<comment type="caution">
    <text evidence="14">The sequence shown here is derived from an EMBL/GenBank/DDBJ whole genome shotgun (WGS) entry which is preliminary data.</text>
</comment>
<keyword evidence="5 10" id="KW-0808">Transferase</keyword>
<keyword evidence="7 10" id="KW-0235">DNA replication</keyword>
<evidence type="ECO:0000256" key="2">
    <source>
        <dbReference type="ARBA" id="ARBA00010752"/>
    </source>
</evidence>
<dbReference type="GO" id="GO:0006271">
    <property type="term" value="P:DNA strand elongation involved in DNA replication"/>
    <property type="evidence" value="ECO:0007669"/>
    <property type="project" value="TreeGrafter"/>
</dbReference>
<feature type="domain" description="DNA polymerase III beta sliding clamp N-terminal" evidence="11">
    <location>
        <begin position="1"/>
        <end position="118"/>
    </location>
</feature>
<dbReference type="SMART" id="SM00480">
    <property type="entry name" value="POL3Bc"/>
    <property type="match status" value="1"/>
</dbReference>
<evidence type="ECO:0000256" key="7">
    <source>
        <dbReference type="ARBA" id="ARBA00022705"/>
    </source>
</evidence>
<dbReference type="Proteomes" id="UP000191554">
    <property type="component" value="Unassembled WGS sequence"/>
</dbReference>
<dbReference type="Gene3D" id="3.70.10.10">
    <property type="match status" value="1"/>
</dbReference>
<evidence type="ECO:0000256" key="8">
    <source>
        <dbReference type="ARBA" id="ARBA00022932"/>
    </source>
</evidence>
<reference evidence="14 15" key="1">
    <citation type="submission" date="2017-03" db="EMBL/GenBank/DDBJ databases">
        <title>Genome sequence of Clostridium hungatei DSM 14427.</title>
        <authorList>
            <person name="Poehlein A."/>
            <person name="Daniel R."/>
        </authorList>
    </citation>
    <scope>NUCLEOTIDE SEQUENCE [LARGE SCALE GENOMIC DNA]</scope>
    <source>
        <strain evidence="14 15">DSM 14427</strain>
    </source>
</reference>
<dbReference type="OrthoDB" id="8421503at2"/>
<evidence type="ECO:0000256" key="6">
    <source>
        <dbReference type="ARBA" id="ARBA00022695"/>
    </source>
</evidence>
<dbReference type="STRING" id="48256.CLHUN_41740"/>
<comment type="function">
    <text evidence="10">Confers DNA tethering and processivity to DNA polymerases and other proteins. Acts as a clamp, forming a ring around DNA (a reaction catalyzed by the clamp-loading complex) which diffuses in an ATP-independent manner freely and bidirectionally along dsDNA. Initially characterized for its ability to contact the catalytic subunit of DNA polymerase III (Pol III), a complex, multichain enzyme responsible for most of the replicative synthesis in bacteria; Pol III exhibits 3'-5' exonuclease proofreading activity. The beta chain is required for initiation of replication as well as for processivity of DNA replication.</text>
</comment>
<name>A0A1V4SFD0_RUMHU</name>
<feature type="domain" description="DNA polymerase III beta sliding clamp C-terminal" evidence="13">
    <location>
        <begin position="244"/>
        <end position="353"/>
    </location>
</feature>
<evidence type="ECO:0000256" key="5">
    <source>
        <dbReference type="ARBA" id="ARBA00022679"/>
    </source>
</evidence>
<dbReference type="GO" id="GO:0003887">
    <property type="term" value="F:DNA-directed DNA polymerase activity"/>
    <property type="evidence" value="ECO:0007669"/>
    <property type="project" value="UniProtKB-UniRule"/>
</dbReference>
<comment type="similarity">
    <text evidence="2 10">Belongs to the beta sliding clamp family.</text>
</comment>
<dbReference type="PIRSF" id="PIRSF000804">
    <property type="entry name" value="DNA_pol_III_b"/>
    <property type="match status" value="1"/>
</dbReference>
<dbReference type="Pfam" id="PF00712">
    <property type="entry name" value="DNA_pol3_beta"/>
    <property type="match status" value="1"/>
</dbReference>
<feature type="domain" description="DNA polymerase III beta sliding clamp central" evidence="12">
    <location>
        <begin position="128"/>
        <end position="239"/>
    </location>
</feature>
<proteinExistence type="inferred from homology"/>
<evidence type="ECO:0000313" key="14">
    <source>
        <dbReference type="EMBL" id="OPX41951.1"/>
    </source>
</evidence>
<keyword evidence="4 10" id="KW-0963">Cytoplasm</keyword>
<evidence type="ECO:0000256" key="9">
    <source>
        <dbReference type="ARBA" id="ARBA00023125"/>
    </source>
</evidence>
<dbReference type="InterPro" id="IPR022637">
    <property type="entry name" value="DNA_polIII_beta_cen"/>
</dbReference>
<dbReference type="RefSeq" id="WP_080066619.1">
    <property type="nucleotide sequence ID" value="NZ_MZGX01000039.1"/>
</dbReference>
<dbReference type="GO" id="GO:0005737">
    <property type="term" value="C:cytoplasm"/>
    <property type="evidence" value="ECO:0007669"/>
    <property type="project" value="UniProtKB-SubCell"/>
</dbReference>
<dbReference type="GO" id="GO:0008408">
    <property type="term" value="F:3'-5' exonuclease activity"/>
    <property type="evidence" value="ECO:0007669"/>
    <property type="project" value="InterPro"/>
</dbReference>
<evidence type="ECO:0000256" key="4">
    <source>
        <dbReference type="ARBA" id="ARBA00022490"/>
    </source>
</evidence>
<dbReference type="PANTHER" id="PTHR30478:SF0">
    <property type="entry name" value="BETA SLIDING CLAMP"/>
    <property type="match status" value="1"/>
</dbReference>
<dbReference type="Pfam" id="PF02767">
    <property type="entry name" value="DNA_pol3_beta_2"/>
    <property type="match status" value="1"/>
</dbReference>
<dbReference type="EMBL" id="MZGX01000039">
    <property type="protein sequence ID" value="OPX41951.1"/>
    <property type="molecule type" value="Genomic_DNA"/>
</dbReference>
<sequence length="366" mass="40932">MKVICSKENLLNGINIVQKAVSTKTTLPILEGILLNADEKFKLTGNDLEIGIECFVEGDIRENGSVVINSKIFGDIVRRLPDSEVLIEVKENNLVVVECENSHFEIKGINPNGYPALPKVDKENVLTLTQGKLKDMIRQTVFAVGSDENRPVLTGSLIEVKDKELVVVSIDGFRLALRRKFLENDINDFSVIVPGKTLNEISKILQAGDEEVYIYNSNNQIVFDAQSWRIVSRLIEGKFLNYNSLLNKEFETRVIINIKEFQASLERASLISMNDKNSPVKLFIGNDKIVITSNAELGAVREEIKVDIEGNNLEIGYNPAFLIDALKAVDEDRAAIYFITTNAPCTLRPVIENSNDFAYLVQAVRI</sequence>
<dbReference type="NCBIfam" id="TIGR00663">
    <property type="entry name" value="dnan"/>
    <property type="match status" value="1"/>
</dbReference>
<dbReference type="GO" id="GO:0009360">
    <property type="term" value="C:DNA polymerase III complex"/>
    <property type="evidence" value="ECO:0007669"/>
    <property type="project" value="InterPro"/>
</dbReference>
<gene>
    <name evidence="14" type="primary">dnaN_2</name>
    <name evidence="14" type="ORF">CLHUN_41740</name>
</gene>
<protein>
    <recommendedName>
        <fullName evidence="3 10">Beta sliding clamp</fullName>
    </recommendedName>
</protein>
<dbReference type="SUPFAM" id="SSF55979">
    <property type="entry name" value="DNA clamp"/>
    <property type="match status" value="3"/>
</dbReference>
<keyword evidence="9" id="KW-0238">DNA-binding</keyword>